<name>A0ABD4X3A2_PRIMG</name>
<evidence type="ECO:0000313" key="1">
    <source>
        <dbReference type="EMBL" id="MDD9786729.1"/>
    </source>
</evidence>
<evidence type="ECO:0000313" key="2">
    <source>
        <dbReference type="Proteomes" id="UP001213771"/>
    </source>
</evidence>
<gene>
    <name evidence="1" type="ORF">PVE99_30710</name>
</gene>
<dbReference type="EMBL" id="JARAOX010000244">
    <property type="protein sequence ID" value="MDD9786729.1"/>
    <property type="molecule type" value="Genomic_DNA"/>
</dbReference>
<dbReference type="Pfam" id="PF12227">
    <property type="entry name" value="DUF3603"/>
    <property type="match status" value="1"/>
</dbReference>
<reference evidence="1 2" key="1">
    <citation type="submission" date="2023-02" db="EMBL/GenBank/DDBJ databases">
        <authorList>
            <person name="Olszewska D."/>
        </authorList>
    </citation>
    <scope>NUCLEOTIDE SEQUENCE [LARGE SCALE GENOMIC DNA]</scope>
    <source>
        <strain evidence="1 2">FDU301</strain>
    </source>
</reference>
<sequence length="25" mass="3061">LCERLVKGQPFFEKLWEIEQEPKVN</sequence>
<dbReference type="AlphaFoldDB" id="A0ABD4X3A2"/>
<accession>A0ABD4X3A2</accession>
<proteinExistence type="predicted"/>
<dbReference type="Proteomes" id="UP001213771">
    <property type="component" value="Unassembled WGS sequence"/>
</dbReference>
<comment type="caution">
    <text evidence="1">The sequence shown here is derived from an EMBL/GenBank/DDBJ whole genome shotgun (WGS) entry which is preliminary data.</text>
</comment>
<feature type="non-terminal residue" evidence="1">
    <location>
        <position position="1"/>
    </location>
</feature>
<protein>
    <submittedName>
        <fullName evidence="1">DUF3603 family protein</fullName>
    </submittedName>
</protein>
<dbReference type="RefSeq" id="WP_274589529.1">
    <property type="nucleotide sequence ID" value="NZ_JARAOX010000244.1"/>
</dbReference>
<dbReference type="InterPro" id="IPR020909">
    <property type="entry name" value="UPF0736"/>
</dbReference>
<organism evidence="1 2">
    <name type="scientific">Priestia megaterium</name>
    <name type="common">Bacillus megaterium</name>
    <dbReference type="NCBI Taxonomy" id="1404"/>
    <lineage>
        <taxon>Bacteria</taxon>
        <taxon>Bacillati</taxon>
        <taxon>Bacillota</taxon>
        <taxon>Bacilli</taxon>
        <taxon>Bacillales</taxon>
        <taxon>Bacillaceae</taxon>
        <taxon>Priestia</taxon>
    </lineage>
</organism>